<organism evidence="1 2">
    <name type="scientific">Saponaria officinalis</name>
    <name type="common">Common soapwort</name>
    <name type="synonym">Lychnis saponaria</name>
    <dbReference type="NCBI Taxonomy" id="3572"/>
    <lineage>
        <taxon>Eukaryota</taxon>
        <taxon>Viridiplantae</taxon>
        <taxon>Streptophyta</taxon>
        <taxon>Embryophyta</taxon>
        <taxon>Tracheophyta</taxon>
        <taxon>Spermatophyta</taxon>
        <taxon>Magnoliopsida</taxon>
        <taxon>eudicotyledons</taxon>
        <taxon>Gunneridae</taxon>
        <taxon>Pentapetalae</taxon>
        <taxon>Caryophyllales</taxon>
        <taxon>Caryophyllaceae</taxon>
        <taxon>Caryophylleae</taxon>
        <taxon>Saponaria</taxon>
    </lineage>
</organism>
<keyword evidence="2" id="KW-1185">Reference proteome</keyword>
<protein>
    <recommendedName>
        <fullName evidence="3">Endonuclease/exonuclease/phosphatase domain-containing protein</fullName>
    </recommendedName>
</protein>
<dbReference type="SUPFAM" id="SSF56219">
    <property type="entry name" value="DNase I-like"/>
    <property type="match status" value="1"/>
</dbReference>
<dbReference type="PANTHER" id="PTHR33710:SF71">
    <property type="entry name" value="ENDONUCLEASE_EXONUCLEASE_PHOSPHATASE DOMAIN-CONTAINING PROTEIN"/>
    <property type="match status" value="1"/>
</dbReference>
<accession>A0AAW1N5E2</accession>
<evidence type="ECO:0008006" key="3">
    <source>
        <dbReference type="Google" id="ProtNLM"/>
    </source>
</evidence>
<proteinExistence type="predicted"/>
<dbReference type="Gene3D" id="3.60.10.10">
    <property type="entry name" value="Endonuclease/exonuclease/phosphatase"/>
    <property type="match status" value="1"/>
</dbReference>
<comment type="caution">
    <text evidence="1">The sequence shown here is derived from an EMBL/GenBank/DDBJ whole genome shotgun (WGS) entry which is preliminary data.</text>
</comment>
<name>A0AAW1N5E2_SAPOF</name>
<evidence type="ECO:0000313" key="1">
    <source>
        <dbReference type="EMBL" id="KAK9755490.1"/>
    </source>
</evidence>
<evidence type="ECO:0000313" key="2">
    <source>
        <dbReference type="Proteomes" id="UP001443914"/>
    </source>
</evidence>
<dbReference type="AlphaFoldDB" id="A0AAW1N5E2"/>
<dbReference type="EMBL" id="JBDFQZ010000001">
    <property type="protein sequence ID" value="KAK9755490.1"/>
    <property type="molecule type" value="Genomic_DNA"/>
</dbReference>
<reference evidence="1" key="1">
    <citation type="submission" date="2024-03" db="EMBL/GenBank/DDBJ databases">
        <title>WGS assembly of Saponaria officinalis var. Norfolk2.</title>
        <authorList>
            <person name="Jenkins J."/>
            <person name="Shu S."/>
            <person name="Grimwood J."/>
            <person name="Barry K."/>
            <person name="Goodstein D."/>
            <person name="Schmutz J."/>
            <person name="Leebens-Mack J."/>
            <person name="Osbourn A."/>
        </authorList>
    </citation>
    <scope>NUCLEOTIDE SEQUENCE [LARGE SCALE GENOMIC DNA]</scope>
    <source>
        <strain evidence="1">JIC</strain>
    </source>
</reference>
<dbReference type="InterPro" id="IPR036691">
    <property type="entry name" value="Endo/exonu/phosph_ase_sf"/>
</dbReference>
<dbReference type="Proteomes" id="UP001443914">
    <property type="component" value="Unassembled WGS sequence"/>
</dbReference>
<gene>
    <name evidence="1" type="ORF">RND81_01G029100</name>
</gene>
<sequence>MNALNDALYTAGLEEIMTHRCSFTWTNKQEGIDKKWMRLDQAVVNAMWQSSFPASVADVLTAGISDHSPVLVSVWPADDSRPKQFRFLNCWAQDEHFLPLVQEVWREPVYGCPMYRLVSRLKALKGRFRQLHSTTYSSISTRIEHLTDQLKECQERIQGDLLNHSLLEEEQGICRLLCKLKGAELSIAFQRAKVQDVKMEDVSTSYFFAKVAARRSICHIAKIKDMKGTECTIFETIFEAFLAYYSQLLGSATAVQEFDDSIMRNGPILSDVDCAPLTCAITDAEIQAALFAIDLNKSPGPDGYTSGFFKAG</sequence>
<dbReference type="PANTHER" id="PTHR33710">
    <property type="entry name" value="BNAC02G09200D PROTEIN"/>
    <property type="match status" value="1"/>
</dbReference>